<dbReference type="OrthoDB" id="7939642at2759"/>
<dbReference type="FunCoup" id="B3MWP5">
    <property type="interactions" value="5"/>
</dbReference>
<accession>B3MWP5</accession>
<protein>
    <submittedName>
        <fullName evidence="2">Uncharacterized protein</fullName>
    </submittedName>
</protein>
<dbReference type="eggNOG" id="ENOG502TCUY">
    <property type="taxonomic scope" value="Eukaryota"/>
</dbReference>
<keyword evidence="1" id="KW-0732">Signal</keyword>
<dbReference type="InParanoid" id="B3MWP5"/>
<proteinExistence type="predicted"/>
<dbReference type="InterPro" id="IPR031734">
    <property type="entry name" value="MBF2"/>
</dbReference>
<gene>
    <name evidence="2" type="primary">Dana\GF22412</name>
    <name evidence="2" type="synonym">dana_GLEANR_6383</name>
    <name evidence="2" type="ORF">GF22412</name>
</gene>
<dbReference type="KEGG" id="dan:6505073"/>
<evidence type="ECO:0000313" key="2">
    <source>
        <dbReference type="EMBL" id="EDV35030.1"/>
    </source>
</evidence>
<sequence length="162" mass="17699">MFRILYLMVVSVVGIVASVSVLGLPHARASDLAYTEITPVTDDTRYTTIHPEVVLTEMDKVKHSKGNVVFTSGERTKGDRVIVNHYDSESFASAVDTEVLMNYPSGSSTGITLTCIEIYVEMSANDTGGYITSGGIGNFNVEVLLTSNLTRTFAYETFIYGY</sequence>
<dbReference type="Proteomes" id="UP000007801">
    <property type="component" value="Unassembled WGS sequence"/>
</dbReference>
<feature type="chain" id="PRO_5002793831" evidence="1">
    <location>
        <begin position="19"/>
        <end position="162"/>
    </location>
</feature>
<dbReference type="Pfam" id="PF15868">
    <property type="entry name" value="MBF2"/>
    <property type="match status" value="1"/>
</dbReference>
<name>B3MWP5_DROAN</name>
<dbReference type="HOGENOM" id="CLU_1837208_0_0_1"/>
<dbReference type="PhylomeDB" id="B3MWP5"/>
<organism evidence="2 3">
    <name type="scientific">Drosophila ananassae</name>
    <name type="common">Fruit fly</name>
    <dbReference type="NCBI Taxonomy" id="7217"/>
    <lineage>
        <taxon>Eukaryota</taxon>
        <taxon>Metazoa</taxon>
        <taxon>Ecdysozoa</taxon>
        <taxon>Arthropoda</taxon>
        <taxon>Hexapoda</taxon>
        <taxon>Insecta</taxon>
        <taxon>Pterygota</taxon>
        <taxon>Neoptera</taxon>
        <taxon>Endopterygota</taxon>
        <taxon>Diptera</taxon>
        <taxon>Brachycera</taxon>
        <taxon>Muscomorpha</taxon>
        <taxon>Ephydroidea</taxon>
        <taxon>Drosophilidae</taxon>
        <taxon>Drosophila</taxon>
        <taxon>Sophophora</taxon>
    </lineage>
</organism>
<dbReference type="GeneID" id="6505073"/>
<evidence type="ECO:0000256" key="1">
    <source>
        <dbReference type="SAM" id="SignalP"/>
    </source>
</evidence>
<dbReference type="AlphaFoldDB" id="B3MWP5"/>
<feature type="signal peptide" evidence="1">
    <location>
        <begin position="1"/>
        <end position="18"/>
    </location>
</feature>
<dbReference type="OMA" id="KHAKGNI"/>
<reference evidence="2 3" key="1">
    <citation type="journal article" date="2007" name="Nature">
        <title>Evolution of genes and genomes on the Drosophila phylogeny.</title>
        <authorList>
            <consortium name="Drosophila 12 Genomes Consortium"/>
            <person name="Clark A.G."/>
            <person name="Eisen M.B."/>
            <person name="Smith D.R."/>
            <person name="Bergman C.M."/>
            <person name="Oliver B."/>
            <person name="Markow T.A."/>
            <person name="Kaufman T.C."/>
            <person name="Kellis M."/>
            <person name="Gelbart W."/>
            <person name="Iyer V.N."/>
            <person name="Pollard D.A."/>
            <person name="Sackton T.B."/>
            <person name="Larracuente A.M."/>
            <person name="Singh N.D."/>
            <person name="Abad J.P."/>
            <person name="Abt D.N."/>
            <person name="Adryan B."/>
            <person name="Aguade M."/>
            <person name="Akashi H."/>
            <person name="Anderson W.W."/>
            <person name="Aquadro C.F."/>
            <person name="Ardell D.H."/>
            <person name="Arguello R."/>
            <person name="Artieri C.G."/>
            <person name="Barbash D.A."/>
            <person name="Barker D."/>
            <person name="Barsanti P."/>
            <person name="Batterham P."/>
            <person name="Batzoglou S."/>
            <person name="Begun D."/>
            <person name="Bhutkar A."/>
            <person name="Blanco E."/>
            <person name="Bosak S.A."/>
            <person name="Bradley R.K."/>
            <person name="Brand A.D."/>
            <person name="Brent M.R."/>
            <person name="Brooks A.N."/>
            <person name="Brown R.H."/>
            <person name="Butlin R.K."/>
            <person name="Caggese C."/>
            <person name="Calvi B.R."/>
            <person name="Bernardo de Carvalho A."/>
            <person name="Caspi A."/>
            <person name="Castrezana S."/>
            <person name="Celniker S.E."/>
            <person name="Chang J.L."/>
            <person name="Chapple C."/>
            <person name="Chatterji S."/>
            <person name="Chinwalla A."/>
            <person name="Civetta A."/>
            <person name="Clifton S.W."/>
            <person name="Comeron J.M."/>
            <person name="Costello J.C."/>
            <person name="Coyne J.A."/>
            <person name="Daub J."/>
            <person name="David R.G."/>
            <person name="Delcher A.L."/>
            <person name="Delehaunty K."/>
            <person name="Do C.B."/>
            <person name="Ebling H."/>
            <person name="Edwards K."/>
            <person name="Eickbush T."/>
            <person name="Evans J.D."/>
            <person name="Filipski A."/>
            <person name="Findeiss S."/>
            <person name="Freyhult E."/>
            <person name="Fulton L."/>
            <person name="Fulton R."/>
            <person name="Garcia A.C."/>
            <person name="Gardiner A."/>
            <person name="Garfield D.A."/>
            <person name="Garvin B.E."/>
            <person name="Gibson G."/>
            <person name="Gilbert D."/>
            <person name="Gnerre S."/>
            <person name="Godfrey J."/>
            <person name="Good R."/>
            <person name="Gotea V."/>
            <person name="Gravely B."/>
            <person name="Greenberg A.J."/>
            <person name="Griffiths-Jones S."/>
            <person name="Gross S."/>
            <person name="Guigo R."/>
            <person name="Gustafson E.A."/>
            <person name="Haerty W."/>
            <person name="Hahn M.W."/>
            <person name="Halligan D.L."/>
            <person name="Halpern A.L."/>
            <person name="Halter G.M."/>
            <person name="Han M.V."/>
            <person name="Heger A."/>
            <person name="Hillier L."/>
            <person name="Hinrichs A.S."/>
            <person name="Holmes I."/>
            <person name="Hoskins R.A."/>
            <person name="Hubisz M.J."/>
            <person name="Hultmark D."/>
            <person name="Huntley M.A."/>
            <person name="Jaffe D.B."/>
            <person name="Jagadeeshan S."/>
            <person name="Jeck W.R."/>
            <person name="Johnson J."/>
            <person name="Jones C.D."/>
            <person name="Jordan W.C."/>
            <person name="Karpen G.H."/>
            <person name="Kataoka E."/>
            <person name="Keightley P.D."/>
            <person name="Kheradpour P."/>
            <person name="Kirkness E.F."/>
            <person name="Koerich L.B."/>
            <person name="Kristiansen K."/>
            <person name="Kudrna D."/>
            <person name="Kulathinal R.J."/>
            <person name="Kumar S."/>
            <person name="Kwok R."/>
            <person name="Lander E."/>
            <person name="Langley C.H."/>
            <person name="Lapoint R."/>
            <person name="Lazzaro B.P."/>
            <person name="Lee S.J."/>
            <person name="Levesque L."/>
            <person name="Li R."/>
            <person name="Lin C.F."/>
            <person name="Lin M.F."/>
            <person name="Lindblad-Toh K."/>
            <person name="Llopart A."/>
            <person name="Long M."/>
            <person name="Low L."/>
            <person name="Lozovsky E."/>
            <person name="Lu J."/>
            <person name="Luo M."/>
            <person name="Machado C.A."/>
            <person name="Makalowski W."/>
            <person name="Marzo M."/>
            <person name="Matsuda M."/>
            <person name="Matzkin L."/>
            <person name="McAllister B."/>
            <person name="McBride C.S."/>
            <person name="McKernan B."/>
            <person name="McKernan K."/>
            <person name="Mendez-Lago M."/>
            <person name="Minx P."/>
            <person name="Mollenhauer M.U."/>
            <person name="Montooth K."/>
            <person name="Mount S.M."/>
            <person name="Mu X."/>
            <person name="Myers E."/>
            <person name="Negre B."/>
            <person name="Newfeld S."/>
            <person name="Nielsen R."/>
            <person name="Noor M.A."/>
            <person name="O'Grady P."/>
            <person name="Pachter L."/>
            <person name="Papaceit M."/>
            <person name="Parisi M.J."/>
            <person name="Parisi M."/>
            <person name="Parts L."/>
            <person name="Pedersen J.S."/>
            <person name="Pesole G."/>
            <person name="Phillippy A.M."/>
            <person name="Ponting C.P."/>
            <person name="Pop M."/>
            <person name="Porcelli D."/>
            <person name="Powell J.R."/>
            <person name="Prohaska S."/>
            <person name="Pruitt K."/>
            <person name="Puig M."/>
            <person name="Quesneville H."/>
            <person name="Ram K.R."/>
            <person name="Rand D."/>
            <person name="Rasmussen M.D."/>
            <person name="Reed L.K."/>
            <person name="Reenan R."/>
            <person name="Reily A."/>
            <person name="Remington K.A."/>
            <person name="Rieger T.T."/>
            <person name="Ritchie M.G."/>
            <person name="Robin C."/>
            <person name="Rogers Y.H."/>
            <person name="Rohde C."/>
            <person name="Rozas J."/>
            <person name="Rubenfield M.J."/>
            <person name="Ruiz A."/>
            <person name="Russo S."/>
            <person name="Salzberg S.L."/>
            <person name="Sanchez-Gracia A."/>
            <person name="Saranga D.J."/>
            <person name="Sato H."/>
            <person name="Schaeffer S.W."/>
            <person name="Schatz M.C."/>
            <person name="Schlenke T."/>
            <person name="Schwartz R."/>
            <person name="Segarra C."/>
            <person name="Singh R.S."/>
            <person name="Sirot L."/>
            <person name="Sirota M."/>
            <person name="Sisneros N.B."/>
            <person name="Smith C.D."/>
            <person name="Smith T.F."/>
            <person name="Spieth J."/>
            <person name="Stage D.E."/>
            <person name="Stark A."/>
            <person name="Stephan W."/>
            <person name="Strausberg R.L."/>
            <person name="Strempel S."/>
            <person name="Sturgill D."/>
            <person name="Sutton G."/>
            <person name="Sutton G.G."/>
            <person name="Tao W."/>
            <person name="Teichmann S."/>
            <person name="Tobari Y.N."/>
            <person name="Tomimura Y."/>
            <person name="Tsolas J.M."/>
            <person name="Valente V.L."/>
            <person name="Venter E."/>
            <person name="Venter J.C."/>
            <person name="Vicario S."/>
            <person name="Vieira F.G."/>
            <person name="Vilella A.J."/>
            <person name="Villasante A."/>
            <person name="Walenz B."/>
            <person name="Wang J."/>
            <person name="Wasserman M."/>
            <person name="Watts T."/>
            <person name="Wilson D."/>
            <person name="Wilson R.K."/>
            <person name="Wing R.A."/>
            <person name="Wolfner M.F."/>
            <person name="Wong A."/>
            <person name="Wong G.K."/>
            <person name="Wu C.I."/>
            <person name="Wu G."/>
            <person name="Yamamoto D."/>
            <person name="Yang H.P."/>
            <person name="Yang S.P."/>
            <person name="Yorke J.A."/>
            <person name="Yoshida K."/>
            <person name="Zdobnov E."/>
            <person name="Zhang P."/>
            <person name="Zhang Y."/>
            <person name="Zimin A.V."/>
            <person name="Baldwin J."/>
            <person name="Abdouelleil A."/>
            <person name="Abdulkadir J."/>
            <person name="Abebe A."/>
            <person name="Abera B."/>
            <person name="Abreu J."/>
            <person name="Acer S.C."/>
            <person name="Aftuck L."/>
            <person name="Alexander A."/>
            <person name="An P."/>
            <person name="Anderson E."/>
            <person name="Anderson S."/>
            <person name="Arachi H."/>
            <person name="Azer M."/>
            <person name="Bachantsang P."/>
            <person name="Barry A."/>
            <person name="Bayul T."/>
            <person name="Berlin A."/>
            <person name="Bessette D."/>
            <person name="Bloom T."/>
            <person name="Blye J."/>
            <person name="Boguslavskiy L."/>
            <person name="Bonnet C."/>
            <person name="Boukhgalter B."/>
            <person name="Bourzgui I."/>
            <person name="Brown A."/>
            <person name="Cahill P."/>
            <person name="Channer S."/>
            <person name="Cheshatsang Y."/>
            <person name="Chuda L."/>
            <person name="Citroen M."/>
            <person name="Collymore A."/>
            <person name="Cooke P."/>
            <person name="Costello M."/>
            <person name="D'Aco K."/>
            <person name="Daza R."/>
            <person name="De Haan G."/>
            <person name="DeGray S."/>
            <person name="DeMaso C."/>
            <person name="Dhargay N."/>
            <person name="Dooley K."/>
            <person name="Dooley E."/>
            <person name="Doricent M."/>
            <person name="Dorje P."/>
            <person name="Dorjee K."/>
            <person name="Dupes A."/>
            <person name="Elong R."/>
            <person name="Falk J."/>
            <person name="Farina A."/>
            <person name="Faro S."/>
            <person name="Ferguson D."/>
            <person name="Fisher S."/>
            <person name="Foley C.D."/>
            <person name="Franke A."/>
            <person name="Friedrich D."/>
            <person name="Gadbois L."/>
            <person name="Gearin G."/>
            <person name="Gearin C.R."/>
            <person name="Giannoukos G."/>
            <person name="Goode T."/>
            <person name="Graham J."/>
            <person name="Grandbois E."/>
            <person name="Grewal S."/>
            <person name="Gyaltsen K."/>
            <person name="Hafez N."/>
            <person name="Hagos B."/>
            <person name="Hall J."/>
            <person name="Henson C."/>
            <person name="Hollinger A."/>
            <person name="Honan T."/>
            <person name="Huard M.D."/>
            <person name="Hughes L."/>
            <person name="Hurhula B."/>
            <person name="Husby M.E."/>
            <person name="Kamat A."/>
            <person name="Kanga B."/>
            <person name="Kashin S."/>
            <person name="Khazanovich D."/>
            <person name="Kisner P."/>
            <person name="Lance K."/>
            <person name="Lara M."/>
            <person name="Lee W."/>
            <person name="Lennon N."/>
            <person name="Letendre F."/>
            <person name="LeVine R."/>
            <person name="Lipovsky A."/>
            <person name="Liu X."/>
            <person name="Liu J."/>
            <person name="Liu S."/>
            <person name="Lokyitsang T."/>
            <person name="Lokyitsang Y."/>
            <person name="Lubonja R."/>
            <person name="Lui A."/>
            <person name="MacDonald P."/>
            <person name="Magnisalis V."/>
            <person name="Maru K."/>
            <person name="Matthews C."/>
            <person name="McCusker W."/>
            <person name="McDonough S."/>
            <person name="Mehta T."/>
            <person name="Meldrim J."/>
            <person name="Meneus L."/>
            <person name="Mihai O."/>
            <person name="Mihalev A."/>
            <person name="Mihova T."/>
            <person name="Mittelman R."/>
            <person name="Mlenga V."/>
            <person name="Montmayeur A."/>
            <person name="Mulrain L."/>
            <person name="Navidi A."/>
            <person name="Naylor J."/>
            <person name="Negash T."/>
            <person name="Nguyen T."/>
            <person name="Nguyen N."/>
            <person name="Nicol R."/>
            <person name="Norbu C."/>
            <person name="Norbu N."/>
            <person name="Novod N."/>
            <person name="O'Neill B."/>
            <person name="Osman S."/>
            <person name="Markiewicz E."/>
            <person name="Oyono O.L."/>
            <person name="Patti C."/>
            <person name="Phunkhang P."/>
            <person name="Pierre F."/>
            <person name="Priest M."/>
            <person name="Raghuraman S."/>
            <person name="Rege F."/>
            <person name="Reyes R."/>
            <person name="Rise C."/>
            <person name="Rogov P."/>
            <person name="Ross K."/>
            <person name="Ryan E."/>
            <person name="Settipalli S."/>
            <person name="Shea T."/>
            <person name="Sherpa N."/>
            <person name="Shi L."/>
            <person name="Shih D."/>
            <person name="Sparrow T."/>
            <person name="Spaulding J."/>
            <person name="Stalker J."/>
            <person name="Stange-Thomann N."/>
            <person name="Stavropoulos S."/>
            <person name="Stone C."/>
            <person name="Strader C."/>
            <person name="Tesfaye S."/>
            <person name="Thomson T."/>
            <person name="Thoulutsang Y."/>
            <person name="Thoulutsang D."/>
            <person name="Topham K."/>
            <person name="Topping I."/>
            <person name="Tsamla T."/>
            <person name="Vassiliev H."/>
            <person name="Vo A."/>
            <person name="Wangchuk T."/>
            <person name="Wangdi T."/>
            <person name="Weiand M."/>
            <person name="Wilkinson J."/>
            <person name="Wilson A."/>
            <person name="Yadav S."/>
            <person name="Young G."/>
            <person name="Yu Q."/>
            <person name="Zembek L."/>
            <person name="Zhong D."/>
            <person name="Zimmer A."/>
            <person name="Zwirko Z."/>
            <person name="Jaffe D.B."/>
            <person name="Alvarez P."/>
            <person name="Brockman W."/>
            <person name="Butler J."/>
            <person name="Chin C."/>
            <person name="Gnerre S."/>
            <person name="Grabherr M."/>
            <person name="Kleber M."/>
            <person name="Mauceli E."/>
            <person name="MacCallum I."/>
        </authorList>
    </citation>
    <scope>NUCLEOTIDE SEQUENCE [LARGE SCALE GENOMIC DNA]</scope>
    <source>
        <strain evidence="3">Tucson 14024-0371.13</strain>
    </source>
</reference>
<evidence type="ECO:0000313" key="3">
    <source>
        <dbReference type="Proteomes" id="UP000007801"/>
    </source>
</evidence>
<keyword evidence="3" id="KW-1185">Reference proteome</keyword>
<dbReference type="EMBL" id="CH902625">
    <property type="protein sequence ID" value="EDV35030.1"/>
    <property type="molecule type" value="Genomic_DNA"/>
</dbReference>